<dbReference type="InterPro" id="IPR027417">
    <property type="entry name" value="P-loop_NTPase"/>
</dbReference>
<dbReference type="GO" id="GO:0005694">
    <property type="term" value="C:chromosome"/>
    <property type="evidence" value="ECO:0007669"/>
    <property type="project" value="TreeGrafter"/>
</dbReference>
<evidence type="ECO:0000256" key="3">
    <source>
        <dbReference type="ARBA" id="ARBA00023235"/>
    </source>
</evidence>
<dbReference type="PANTHER" id="PTHR13710:SF105">
    <property type="entry name" value="ATP-DEPENDENT DNA HELICASE Q1"/>
    <property type="match status" value="1"/>
</dbReference>
<dbReference type="GO" id="GO:0005737">
    <property type="term" value="C:cytoplasm"/>
    <property type="evidence" value="ECO:0007669"/>
    <property type="project" value="TreeGrafter"/>
</dbReference>
<reference evidence="6" key="1">
    <citation type="submission" date="2017-05" db="UniProtKB">
        <authorList>
            <consortium name="EnsemblMetazoa"/>
        </authorList>
    </citation>
    <scope>IDENTIFICATION</scope>
</reference>
<sequence>MAFGMGVDCPNVGLVIHLGPAHETESYILETCRVGRDGNHAEALLLVEKMFSQHVNEYMKAY</sequence>
<dbReference type="GO" id="GO:0000724">
    <property type="term" value="P:double-strand break repair via homologous recombination"/>
    <property type="evidence" value="ECO:0007669"/>
    <property type="project" value="TreeGrafter"/>
</dbReference>
<keyword evidence="3" id="KW-0413">Isomerase</keyword>
<dbReference type="PANTHER" id="PTHR13710">
    <property type="entry name" value="DNA HELICASE RECQ FAMILY MEMBER"/>
    <property type="match status" value="1"/>
</dbReference>
<organism evidence="6">
    <name type="scientific">Amphimedon queenslandica</name>
    <name type="common">Sponge</name>
    <dbReference type="NCBI Taxonomy" id="400682"/>
    <lineage>
        <taxon>Eukaryota</taxon>
        <taxon>Metazoa</taxon>
        <taxon>Porifera</taxon>
        <taxon>Demospongiae</taxon>
        <taxon>Heteroscleromorpha</taxon>
        <taxon>Haplosclerida</taxon>
        <taxon>Niphatidae</taxon>
        <taxon>Amphimedon</taxon>
    </lineage>
</organism>
<dbReference type="GO" id="GO:0009378">
    <property type="term" value="F:four-way junction helicase activity"/>
    <property type="evidence" value="ECO:0007669"/>
    <property type="project" value="TreeGrafter"/>
</dbReference>
<comment type="similarity">
    <text evidence="1">Belongs to the helicase family. RecQ subfamily.</text>
</comment>
<dbReference type="SUPFAM" id="SSF52540">
    <property type="entry name" value="P-loop containing nucleoside triphosphate hydrolases"/>
    <property type="match status" value="1"/>
</dbReference>
<evidence type="ECO:0000256" key="4">
    <source>
        <dbReference type="ARBA" id="ARBA00034617"/>
    </source>
</evidence>
<proteinExistence type="inferred from homology"/>
<evidence type="ECO:0000256" key="5">
    <source>
        <dbReference type="ARBA" id="ARBA00034808"/>
    </source>
</evidence>
<dbReference type="EC" id="5.6.2.4" evidence="5"/>
<accession>A0A1X7U5X9</accession>
<keyword evidence="2" id="KW-0238">DNA-binding</keyword>
<evidence type="ECO:0000256" key="1">
    <source>
        <dbReference type="ARBA" id="ARBA00005446"/>
    </source>
</evidence>
<protein>
    <recommendedName>
        <fullName evidence="5">DNA 3'-5' helicase</fullName>
        <ecNumber evidence="5">5.6.2.4</ecNumber>
    </recommendedName>
</protein>
<dbReference type="InParanoid" id="A0A1X7U5X9"/>
<dbReference type="GO" id="GO:0043138">
    <property type="term" value="F:3'-5' DNA helicase activity"/>
    <property type="evidence" value="ECO:0007669"/>
    <property type="project" value="UniProtKB-EC"/>
</dbReference>
<name>A0A1X7U5X9_AMPQE</name>
<dbReference type="AlphaFoldDB" id="A0A1X7U5X9"/>
<comment type="catalytic activity">
    <reaction evidence="4">
        <text>Couples ATP hydrolysis with the unwinding of duplex DNA by translocating in the 3'-5' direction.</text>
        <dbReference type="EC" id="5.6.2.4"/>
    </reaction>
</comment>
<dbReference type="EnsemblMetazoa" id="Aqu2.1.23063_001">
    <property type="protein sequence ID" value="Aqu2.1.23063_001"/>
    <property type="gene ID" value="Aqu2.1.23063"/>
</dbReference>
<evidence type="ECO:0000313" key="6">
    <source>
        <dbReference type="EnsemblMetazoa" id="Aqu2.1.23063_001"/>
    </source>
</evidence>
<dbReference type="Gene3D" id="3.40.50.300">
    <property type="entry name" value="P-loop containing nucleotide triphosphate hydrolases"/>
    <property type="match status" value="1"/>
</dbReference>
<evidence type="ECO:0000256" key="2">
    <source>
        <dbReference type="ARBA" id="ARBA00023125"/>
    </source>
</evidence>
<dbReference type="GO" id="GO:0003677">
    <property type="term" value="F:DNA binding"/>
    <property type="evidence" value="ECO:0007669"/>
    <property type="project" value="UniProtKB-KW"/>
</dbReference>